<organism evidence="2">
    <name type="scientific">Paenibacillus sp. AN1007</name>
    <dbReference type="NCBI Taxonomy" id="3151385"/>
    <lineage>
        <taxon>Bacteria</taxon>
        <taxon>Bacillati</taxon>
        <taxon>Bacillota</taxon>
        <taxon>Bacilli</taxon>
        <taxon>Bacillales</taxon>
        <taxon>Paenibacillaceae</taxon>
        <taxon>Paenibacillus</taxon>
    </lineage>
</organism>
<dbReference type="AlphaFoldDB" id="A0AAU8NFC2"/>
<dbReference type="InterPro" id="IPR051599">
    <property type="entry name" value="Cell_Envelope_Assoc"/>
</dbReference>
<dbReference type="InterPro" id="IPR014729">
    <property type="entry name" value="Rossmann-like_a/b/a_fold"/>
</dbReference>
<evidence type="ECO:0000259" key="1">
    <source>
        <dbReference type="Pfam" id="PF02698"/>
    </source>
</evidence>
<dbReference type="InterPro" id="IPR003848">
    <property type="entry name" value="DUF218"/>
</dbReference>
<sequence length="186" mass="20986">MSYPFDCITEFMFFETNIETADVILIPGGSHPQLMESAAELYHSGFAPYILPSGGSTPNVPATEWEFLRDTGIELGVPETAILREDQAANTFENSRFSKNVLQQMGIKHAKAILVCKSHHARRALLTYQTVFNETSFYVKPVTDKSGITKDNWFFDDKKIAPVMKELTKIGQYFAHHIPNWVNPPS</sequence>
<reference evidence="2" key="1">
    <citation type="submission" date="2024-05" db="EMBL/GenBank/DDBJ databases">
        <title>Draft genome assemblies of 36 bacteria isolated from hibernating arctic ground squirrels.</title>
        <authorList>
            <person name="McKee H."/>
            <person name="Mullen L."/>
            <person name="Drown D.M."/>
            <person name="Duddleston K.N."/>
        </authorList>
    </citation>
    <scope>NUCLEOTIDE SEQUENCE</scope>
    <source>
        <strain evidence="2">AN1007</strain>
    </source>
</reference>
<dbReference type="CDD" id="cd06259">
    <property type="entry name" value="YdcF-like"/>
    <property type="match status" value="1"/>
</dbReference>
<gene>
    <name evidence="2" type="ORF">ABXS70_27380</name>
</gene>
<dbReference type="Gene3D" id="3.40.50.620">
    <property type="entry name" value="HUPs"/>
    <property type="match status" value="1"/>
</dbReference>
<accession>A0AAU8NFC2</accession>
<dbReference type="Pfam" id="PF02698">
    <property type="entry name" value="DUF218"/>
    <property type="match status" value="1"/>
</dbReference>
<protein>
    <submittedName>
        <fullName evidence="2">YdcF family protein</fullName>
    </submittedName>
</protein>
<dbReference type="PANTHER" id="PTHR30336:SF20">
    <property type="entry name" value="DUF218 DOMAIN-CONTAINING PROTEIN"/>
    <property type="match status" value="1"/>
</dbReference>
<dbReference type="RefSeq" id="WP_342553375.1">
    <property type="nucleotide sequence ID" value="NZ_CP159992.1"/>
</dbReference>
<name>A0AAU8NFC2_9BACL</name>
<dbReference type="GO" id="GO:0005886">
    <property type="term" value="C:plasma membrane"/>
    <property type="evidence" value="ECO:0007669"/>
    <property type="project" value="TreeGrafter"/>
</dbReference>
<proteinExistence type="predicted"/>
<dbReference type="PANTHER" id="PTHR30336">
    <property type="entry name" value="INNER MEMBRANE PROTEIN, PROBABLE PERMEASE"/>
    <property type="match status" value="1"/>
</dbReference>
<evidence type="ECO:0000313" key="2">
    <source>
        <dbReference type="EMBL" id="XCP94777.1"/>
    </source>
</evidence>
<feature type="domain" description="DUF218" evidence="1">
    <location>
        <begin position="22"/>
        <end position="139"/>
    </location>
</feature>
<dbReference type="EMBL" id="CP159992">
    <property type="protein sequence ID" value="XCP94777.1"/>
    <property type="molecule type" value="Genomic_DNA"/>
</dbReference>